<dbReference type="KEGG" id="ccz:CCALI_00676"/>
<evidence type="ECO:0000313" key="4">
    <source>
        <dbReference type="EMBL" id="CCW34501.1"/>
    </source>
</evidence>
<feature type="domain" description="Glycoside hydrolase GH146 substrate-binding" evidence="2">
    <location>
        <begin position="641"/>
        <end position="767"/>
    </location>
</feature>
<dbReference type="Pfam" id="PF07944">
    <property type="entry name" value="Beta-AFase-like_GH127_cat"/>
    <property type="match status" value="1"/>
</dbReference>
<dbReference type="InterPro" id="IPR049046">
    <property type="entry name" value="Beta-AFase-like_GH127_middle"/>
</dbReference>
<dbReference type="GO" id="GO:0005975">
    <property type="term" value="P:carbohydrate metabolic process"/>
    <property type="evidence" value="ECO:0007669"/>
    <property type="project" value="InterPro"/>
</dbReference>
<dbReference type="PATRIC" id="fig|1303518.3.peg.682"/>
<dbReference type="PANTHER" id="PTHR31151:SF0">
    <property type="entry name" value="PROLINE-TRNA LIGASE (DUF1680)"/>
    <property type="match status" value="1"/>
</dbReference>
<dbReference type="AlphaFoldDB" id="S0ESX4"/>
<dbReference type="RefSeq" id="WP_016482063.1">
    <property type="nucleotide sequence ID" value="NC_021487.1"/>
</dbReference>
<dbReference type="EMBL" id="HF951689">
    <property type="protein sequence ID" value="CCW34501.1"/>
    <property type="molecule type" value="Genomic_DNA"/>
</dbReference>
<evidence type="ECO:0000313" key="5">
    <source>
        <dbReference type="Proteomes" id="UP000014227"/>
    </source>
</evidence>
<evidence type="ECO:0000259" key="3">
    <source>
        <dbReference type="Pfam" id="PF20736"/>
    </source>
</evidence>
<proteinExistence type="predicted"/>
<organism evidence="4 5">
    <name type="scientific">Chthonomonas calidirosea (strain DSM 23976 / ICMP 18418 / T49)</name>
    <dbReference type="NCBI Taxonomy" id="1303518"/>
    <lineage>
        <taxon>Bacteria</taxon>
        <taxon>Bacillati</taxon>
        <taxon>Armatimonadota</taxon>
        <taxon>Chthonomonadia</taxon>
        <taxon>Chthonomonadales</taxon>
        <taxon>Chthonomonadaceae</taxon>
        <taxon>Chthonomonas</taxon>
    </lineage>
</organism>
<feature type="domain" description="Non-reducing end beta-L-arabinofuranosidase-like GH127 middle" evidence="3">
    <location>
        <begin position="427"/>
        <end position="521"/>
    </location>
</feature>
<keyword evidence="5" id="KW-1185">Reference proteome</keyword>
<dbReference type="Proteomes" id="UP000014227">
    <property type="component" value="Chromosome I"/>
</dbReference>
<gene>
    <name evidence="4" type="ORF">CCALI_00676</name>
</gene>
<name>S0ESX4_CHTCT</name>
<dbReference type="Pfam" id="PF20620">
    <property type="entry name" value="DUF6805"/>
    <property type="match status" value="1"/>
</dbReference>
<dbReference type="InterPro" id="IPR012878">
    <property type="entry name" value="Beta-AFase-like_GH127_cat"/>
</dbReference>
<dbReference type="STRING" id="454171.CP488_00477"/>
<dbReference type="eggNOG" id="COG3533">
    <property type="taxonomic scope" value="Bacteria"/>
</dbReference>
<reference evidence="5" key="1">
    <citation type="submission" date="2013-03" db="EMBL/GenBank/DDBJ databases">
        <title>Genome sequence of Chthonomonas calidirosea, the first sequenced genome from the Armatimonadetes phylum (formally candidate division OP10).</title>
        <authorList>
            <person name="Lee K.C.Y."/>
            <person name="Morgan X.C."/>
            <person name="Dunfield P.F."/>
            <person name="Tamas I."/>
            <person name="Houghton K.M."/>
            <person name="Vyssotski M."/>
            <person name="Ryan J.L.J."/>
            <person name="Lagutin K."/>
            <person name="McDonald I.R."/>
            <person name="Stott M.B."/>
        </authorList>
    </citation>
    <scope>NUCLEOTIDE SEQUENCE [LARGE SCALE GENOMIC DNA]</scope>
    <source>
        <strain evidence="5">DSM 23976 / ICMP 18418 / T49</strain>
    </source>
</reference>
<dbReference type="InterPro" id="IPR008928">
    <property type="entry name" value="6-hairpin_glycosidase_sf"/>
</dbReference>
<sequence length="784" mass="88095">MLSRVLCAISILCATVGLGGAAAVCGAKMLPRSFWPGIVQPFDMRDVRLLPSPFLTAREADAHYLLSLDPNRLLYNFRVNAGLPHPGRPLGGWESPDCELRGHFVGHYLSACSLLYRATGDEAFRQRVDYLVAELAKCQEALGGEYLSAFPTSFFDRLEAGQPVWAPYYTIHKIMAGLVDAYTLCGNKQALRVAERMAAYFKKRTDRLAPWQMDRVLQVEFGGMPAVLYRLYTLTHNPDDLVLAHRFDQASFLGPLALHHDDLTGIHANTHIPKILGAARRYELFRDPTYRSIVSYFWDLVTQTRSYATGGSNAGEYWGPPNRLANTLVSNNQETCTTYNMLKVTRTLFTWTADEKYADFYERALYNGILEAQDPQTGMMIYYTPLAAGSVKQWGTPTHSFWCCYGTGVESFAKLNDSIYFHSSDALYVNLFIPSELDWRQRGLRLVQETTFPETDTTELLFHLHTPTKLTLYLRVPAWTTADYRVWVNGRPFRSAVKPGSYLPVERVWRDGDTVKMMMPMPLHTVPMPDDKDMVAFTVGPIVLAGIITPEVRETYLLDAHGMPLAAGYFPVNGGSMPMLRPVAGLPLVYKSVGADPTITFIPLYKVIHQAYGVYWRLMDKGSPQYAQFKAAMVERAQRDALVVDRIQPGDVNSEQAHHLQAHDSNTGVFNGGQWRDGTGSFSWQLKVLPDQPMVLSCMYWGDEGGERVFDILVNGQKLATQTLLHNHPGAFFEVDYPIPFDWTRGKQSITVTFQAHPGAIAGGVFRCEVRRQASPSQSVLKER</sequence>
<dbReference type="HOGENOM" id="CLU_008033_1_0_0"/>
<dbReference type="SUPFAM" id="SSF48208">
    <property type="entry name" value="Six-hairpin glycosidases"/>
    <property type="match status" value="1"/>
</dbReference>
<evidence type="ECO:0000259" key="1">
    <source>
        <dbReference type="Pfam" id="PF07944"/>
    </source>
</evidence>
<dbReference type="PANTHER" id="PTHR31151">
    <property type="entry name" value="PROLINE-TRNA LIGASE (DUF1680)"/>
    <property type="match status" value="1"/>
</dbReference>
<protein>
    <submittedName>
        <fullName evidence="4">Uncharacterized protein conserved in bacteria</fullName>
    </submittedName>
</protein>
<dbReference type="InParanoid" id="S0ESX4"/>
<dbReference type="Pfam" id="PF20736">
    <property type="entry name" value="Glyco_hydro127M"/>
    <property type="match status" value="1"/>
</dbReference>
<feature type="domain" description="Non-reducing end beta-L-arabinofuranosidase-like GH127 catalytic" evidence="1">
    <location>
        <begin position="46"/>
        <end position="416"/>
    </location>
</feature>
<accession>S0ESX4</accession>
<evidence type="ECO:0000259" key="2">
    <source>
        <dbReference type="Pfam" id="PF20620"/>
    </source>
</evidence>
<dbReference type="InterPro" id="IPR046544">
    <property type="entry name" value="GH146_SB_dom"/>
</dbReference>